<evidence type="ECO:0000313" key="2">
    <source>
        <dbReference type="Proteomes" id="UP000531561"/>
    </source>
</evidence>
<accession>A0A8H6EF38</accession>
<organism evidence="1 2">
    <name type="scientific">Botrytis fragariae</name>
    <dbReference type="NCBI Taxonomy" id="1964551"/>
    <lineage>
        <taxon>Eukaryota</taxon>
        <taxon>Fungi</taxon>
        <taxon>Dikarya</taxon>
        <taxon>Ascomycota</taxon>
        <taxon>Pezizomycotina</taxon>
        <taxon>Leotiomycetes</taxon>
        <taxon>Helotiales</taxon>
        <taxon>Sclerotiniaceae</taxon>
        <taxon>Botrytis</taxon>
    </lineage>
</organism>
<keyword evidence="2" id="KW-1185">Reference proteome</keyword>
<dbReference type="RefSeq" id="XP_037188889.1">
    <property type="nucleotide sequence ID" value="XM_037340421.1"/>
</dbReference>
<protein>
    <submittedName>
        <fullName evidence="1">Uncharacterized protein</fullName>
    </submittedName>
</protein>
<name>A0A8H6EF38_9HELO</name>
<dbReference type="Proteomes" id="UP000531561">
    <property type="component" value="Unassembled WGS sequence"/>
</dbReference>
<comment type="caution">
    <text evidence="1">The sequence shown here is derived from an EMBL/GenBank/DDBJ whole genome shotgun (WGS) entry which is preliminary data.</text>
</comment>
<gene>
    <name evidence="1" type="ORF">Bfra_010087</name>
</gene>
<dbReference type="GeneID" id="59264113"/>
<feature type="non-terminal residue" evidence="1">
    <location>
        <position position="146"/>
    </location>
</feature>
<evidence type="ECO:0000313" key="1">
    <source>
        <dbReference type="EMBL" id="KAF5869942.1"/>
    </source>
</evidence>
<dbReference type="EMBL" id="JABFCT010000015">
    <property type="protein sequence ID" value="KAF5869942.1"/>
    <property type="molecule type" value="Genomic_DNA"/>
</dbReference>
<dbReference type="AlphaFoldDB" id="A0A8H6EF38"/>
<sequence length="146" mass="16602">SFVISIFAIFLGNSDLAVKIIQCLPFSGVFEPVLYNTSDTFIPQYSFTSFLGLLFENIAVVVAQCSDTAPIREPLTVPYMIPFFGRTVDSTINIQKFFHGLNDQTVYGAKIFGYKVFFIQGPEMILALWKIKTKKQSQRQFIKYES</sequence>
<reference evidence="1 2" key="1">
    <citation type="journal article" date="2020" name="Phytopathology">
        <title>A high-quality genome resource of Botrytis fragariae, a new and rapidly spreading fungal pathogen causing strawberry gray mold in the U.S.A.</title>
        <authorList>
            <person name="Wu Y."/>
            <person name="Saski C.A."/>
            <person name="Schnabel G."/>
            <person name="Xiao S."/>
            <person name="Hu M."/>
        </authorList>
    </citation>
    <scope>NUCLEOTIDE SEQUENCE [LARGE SCALE GENOMIC DNA]</scope>
    <source>
        <strain evidence="1 2">BVB16</strain>
    </source>
</reference>
<proteinExistence type="predicted"/>